<feature type="domain" description="FAD-binding FR-type" evidence="8">
    <location>
        <begin position="2"/>
        <end position="104"/>
    </location>
</feature>
<evidence type="ECO:0000256" key="3">
    <source>
        <dbReference type="ARBA" id="ARBA00022723"/>
    </source>
</evidence>
<dbReference type="PRINTS" id="PR00409">
    <property type="entry name" value="PHDIOXRDTASE"/>
</dbReference>
<dbReference type="InterPro" id="IPR001433">
    <property type="entry name" value="OxRdtase_FAD/NAD-bd"/>
</dbReference>
<evidence type="ECO:0000259" key="7">
    <source>
        <dbReference type="PROSITE" id="PS51085"/>
    </source>
</evidence>
<dbReference type="SUPFAM" id="SSF63380">
    <property type="entry name" value="Riboflavin synthase domain-like"/>
    <property type="match status" value="1"/>
</dbReference>
<name>A0A1U9V3B5_CUPNE</name>
<dbReference type="InterPro" id="IPR050415">
    <property type="entry name" value="MRET"/>
</dbReference>
<evidence type="ECO:0000313" key="9">
    <source>
        <dbReference type="EMBL" id="AQV99299.1"/>
    </source>
</evidence>
<evidence type="ECO:0000256" key="2">
    <source>
        <dbReference type="ARBA" id="ARBA00022714"/>
    </source>
</evidence>
<dbReference type="GO" id="GO:0046872">
    <property type="term" value="F:metal ion binding"/>
    <property type="evidence" value="ECO:0007669"/>
    <property type="project" value="UniProtKB-KW"/>
</dbReference>
<keyword evidence="9" id="KW-0614">Plasmid</keyword>
<accession>A0A1U9V3B5</accession>
<dbReference type="AlphaFoldDB" id="A0A1U9V3B5"/>
<dbReference type="PANTHER" id="PTHR47354">
    <property type="entry name" value="NADH OXIDOREDUCTASE HCR"/>
    <property type="match status" value="1"/>
</dbReference>
<dbReference type="InterPro" id="IPR006058">
    <property type="entry name" value="2Fe2S_fd_BS"/>
</dbReference>
<geneLocation type="plasmid" evidence="10">
    <name>penh92</name>
</geneLocation>
<dbReference type="InterPro" id="IPR017927">
    <property type="entry name" value="FAD-bd_FR_type"/>
</dbReference>
<reference evidence="10" key="1">
    <citation type="submission" date="2017-02" db="EMBL/GenBank/DDBJ databases">
        <title>Complete genome sequence of Cupriavidus necator strain NH9, a 3-chlorobenzoate degrader.</title>
        <authorList>
            <person name="Moriuchi R."/>
            <person name="Dohra H."/>
            <person name="Ogawa N."/>
        </authorList>
    </citation>
    <scope>NUCLEOTIDE SEQUENCE [LARGE SCALE GENOMIC DNA]</scope>
    <source>
        <strain evidence="10">NH9</strain>
        <plasmid evidence="10">penh92</plasmid>
    </source>
</reference>
<dbReference type="InterPro" id="IPR039261">
    <property type="entry name" value="FNR_nucleotide-bd"/>
</dbReference>
<proteinExistence type="predicted"/>
<dbReference type="GO" id="GO:0051537">
    <property type="term" value="F:2 iron, 2 sulfur cluster binding"/>
    <property type="evidence" value="ECO:0007669"/>
    <property type="project" value="UniProtKB-KW"/>
</dbReference>
<dbReference type="Proteomes" id="UP000189627">
    <property type="component" value="Plasmid pENH92"/>
</dbReference>
<dbReference type="Gene3D" id="2.40.30.10">
    <property type="entry name" value="Translation factors"/>
    <property type="match status" value="1"/>
</dbReference>
<dbReference type="GO" id="GO:0016491">
    <property type="term" value="F:oxidoreductase activity"/>
    <property type="evidence" value="ECO:0007669"/>
    <property type="project" value="UniProtKB-KW"/>
</dbReference>
<dbReference type="CDD" id="cd06185">
    <property type="entry name" value="PDR_like"/>
    <property type="match status" value="1"/>
</dbReference>
<evidence type="ECO:0000256" key="1">
    <source>
        <dbReference type="ARBA" id="ARBA00022630"/>
    </source>
</evidence>
<dbReference type="SUPFAM" id="SSF52343">
    <property type="entry name" value="Ferredoxin reductase-like, C-terminal NADP-linked domain"/>
    <property type="match status" value="1"/>
</dbReference>
<evidence type="ECO:0000256" key="6">
    <source>
        <dbReference type="ARBA" id="ARBA00023014"/>
    </source>
</evidence>
<evidence type="ECO:0000256" key="4">
    <source>
        <dbReference type="ARBA" id="ARBA00023002"/>
    </source>
</evidence>
<dbReference type="InterPro" id="IPR017938">
    <property type="entry name" value="Riboflavin_synthase-like_b-brl"/>
</dbReference>
<dbReference type="Gene3D" id="3.40.50.80">
    <property type="entry name" value="Nucleotide-binding domain of ferredoxin-NADP reductase (FNR) module"/>
    <property type="match status" value="1"/>
</dbReference>
<dbReference type="PROSITE" id="PS51384">
    <property type="entry name" value="FAD_FR"/>
    <property type="match status" value="1"/>
</dbReference>
<dbReference type="Gene3D" id="3.10.20.30">
    <property type="match status" value="1"/>
</dbReference>
<sequence length="319" mass="34316">MSEVMELMVNRIADEAEGIRSFEFTDIAGGLLPPFTAGAHIDVHVAGGSVRQYSLLNDDRERHRYVIAVLREEAGRGVSRHMHDRVKPGMRLKVGSPRNAFPLDDGKAPAVLLAGGIGITPLLAMARHMQACGRSFTLHFATRSVARTPFRNELGQHAFGSSRIFFHYDDGPPAQRIDLVAIAAALAPGTHVYLCGPRGFMDAASGALQSSNDITLHTEYFAAAPVAGPGDAFRLVLARSGIQTVVPAGVSIVEVLRQHGLQPPVSCEQGICGTCLTRVMTGEIDHRDHYLSATERACGDRMLVCVSRGNPDSTLTLDL</sequence>
<dbReference type="PANTHER" id="PTHR47354:SF1">
    <property type="entry name" value="CARNITINE MONOOXYGENASE REDUCTASE SUBUNIT"/>
    <property type="match status" value="1"/>
</dbReference>
<dbReference type="KEGG" id="cuh:BJN34_36090"/>
<keyword evidence="3" id="KW-0479">Metal-binding</keyword>
<dbReference type="Pfam" id="PF00175">
    <property type="entry name" value="NAD_binding_1"/>
    <property type="match status" value="1"/>
</dbReference>
<dbReference type="PROSITE" id="PS51085">
    <property type="entry name" value="2FE2S_FER_2"/>
    <property type="match status" value="1"/>
</dbReference>
<dbReference type="RefSeq" id="WP_078201710.1">
    <property type="nucleotide sequence ID" value="NZ_CP017759.1"/>
</dbReference>
<dbReference type="EMBL" id="CP017759">
    <property type="protein sequence ID" value="AQV99299.1"/>
    <property type="molecule type" value="Genomic_DNA"/>
</dbReference>
<dbReference type="InterPro" id="IPR036010">
    <property type="entry name" value="2Fe-2S_ferredoxin-like_sf"/>
</dbReference>
<feature type="domain" description="2Fe-2S ferredoxin-type" evidence="7">
    <location>
        <begin position="233"/>
        <end position="319"/>
    </location>
</feature>
<dbReference type="InterPro" id="IPR001041">
    <property type="entry name" value="2Fe-2S_ferredoxin-type"/>
</dbReference>
<keyword evidence="5" id="KW-0408">Iron</keyword>
<gene>
    <name evidence="9" type="ORF">BJN34_36090</name>
</gene>
<keyword evidence="6" id="KW-0411">Iron-sulfur</keyword>
<dbReference type="Pfam" id="PF00111">
    <property type="entry name" value="Fer2"/>
    <property type="match status" value="1"/>
</dbReference>
<dbReference type="SUPFAM" id="SSF54292">
    <property type="entry name" value="2Fe-2S ferredoxin-like"/>
    <property type="match status" value="1"/>
</dbReference>
<keyword evidence="1" id="KW-0285">Flavoprotein</keyword>
<protein>
    <submittedName>
        <fullName evidence="9">Oxidoreductase</fullName>
    </submittedName>
</protein>
<evidence type="ECO:0000256" key="5">
    <source>
        <dbReference type="ARBA" id="ARBA00023004"/>
    </source>
</evidence>
<dbReference type="CDD" id="cd00207">
    <property type="entry name" value="fer2"/>
    <property type="match status" value="1"/>
</dbReference>
<evidence type="ECO:0000313" key="10">
    <source>
        <dbReference type="Proteomes" id="UP000189627"/>
    </source>
</evidence>
<evidence type="ECO:0000259" key="8">
    <source>
        <dbReference type="PROSITE" id="PS51384"/>
    </source>
</evidence>
<keyword evidence="4" id="KW-0560">Oxidoreductase</keyword>
<keyword evidence="2" id="KW-0001">2Fe-2S</keyword>
<dbReference type="InterPro" id="IPR012675">
    <property type="entry name" value="Beta-grasp_dom_sf"/>
</dbReference>
<organism evidence="9 10">
    <name type="scientific">Cupriavidus necator</name>
    <name type="common">Alcaligenes eutrophus</name>
    <name type="synonym">Ralstonia eutropha</name>
    <dbReference type="NCBI Taxonomy" id="106590"/>
    <lineage>
        <taxon>Bacteria</taxon>
        <taxon>Pseudomonadati</taxon>
        <taxon>Pseudomonadota</taxon>
        <taxon>Betaproteobacteria</taxon>
        <taxon>Burkholderiales</taxon>
        <taxon>Burkholderiaceae</taxon>
        <taxon>Cupriavidus</taxon>
    </lineage>
</organism>
<dbReference type="OrthoDB" id="544091at2"/>
<dbReference type="PROSITE" id="PS00197">
    <property type="entry name" value="2FE2S_FER_1"/>
    <property type="match status" value="1"/>
</dbReference>